<evidence type="ECO:0008006" key="4">
    <source>
        <dbReference type="Google" id="ProtNLM"/>
    </source>
</evidence>
<evidence type="ECO:0000313" key="3">
    <source>
        <dbReference type="Proteomes" id="UP000033664"/>
    </source>
</evidence>
<feature type="transmembrane region" description="Helical" evidence="1">
    <location>
        <begin position="71"/>
        <end position="91"/>
    </location>
</feature>
<name>A0A0F4PXL4_9GAMM</name>
<feature type="transmembrane region" description="Helical" evidence="1">
    <location>
        <begin position="12"/>
        <end position="30"/>
    </location>
</feature>
<gene>
    <name evidence="2" type="ORF">TW72_09260</name>
</gene>
<evidence type="ECO:0000313" key="2">
    <source>
        <dbReference type="EMBL" id="KJY99808.1"/>
    </source>
</evidence>
<dbReference type="EMBL" id="JXXZ01000007">
    <property type="protein sequence ID" value="KJY99808.1"/>
    <property type="molecule type" value="Genomic_DNA"/>
</dbReference>
<keyword evidence="1" id="KW-1133">Transmembrane helix</keyword>
<keyword evidence="3" id="KW-1185">Reference proteome</keyword>
<keyword evidence="1" id="KW-0472">Membrane</keyword>
<sequence length="95" mass="11013">MRYKINSNSHFMLIFTVTLLIVFAVSTFYCTRKQQRFLKKPIKKHWRLLSFALIACALTLAFVQLSATAAVFYIIFSVMLMLMLIPFISLLQTKG</sequence>
<dbReference type="AlphaFoldDB" id="A0A0F4PXL4"/>
<keyword evidence="1" id="KW-0812">Transmembrane</keyword>
<accession>A0A0F4PXL4</accession>
<dbReference type="PATRIC" id="fig|151081.9.peg.1892"/>
<evidence type="ECO:0000256" key="1">
    <source>
        <dbReference type="SAM" id="Phobius"/>
    </source>
</evidence>
<feature type="transmembrane region" description="Helical" evidence="1">
    <location>
        <begin position="46"/>
        <end position="65"/>
    </location>
</feature>
<dbReference type="Proteomes" id="UP000033664">
    <property type="component" value="Unassembled WGS sequence"/>
</dbReference>
<comment type="caution">
    <text evidence="2">The sequence shown here is derived from an EMBL/GenBank/DDBJ whole genome shotgun (WGS) entry which is preliminary data.</text>
</comment>
<organism evidence="2 3">
    <name type="scientific">Pseudoalteromonas ruthenica</name>
    <dbReference type="NCBI Taxonomy" id="151081"/>
    <lineage>
        <taxon>Bacteria</taxon>
        <taxon>Pseudomonadati</taxon>
        <taxon>Pseudomonadota</taxon>
        <taxon>Gammaproteobacteria</taxon>
        <taxon>Alteromonadales</taxon>
        <taxon>Pseudoalteromonadaceae</taxon>
        <taxon>Pseudoalteromonas</taxon>
    </lineage>
</organism>
<proteinExistence type="predicted"/>
<protein>
    <recommendedName>
        <fullName evidence="4">DUF3325 domain-containing protein</fullName>
    </recommendedName>
</protein>
<reference evidence="2 3" key="1">
    <citation type="journal article" date="2015" name="BMC Genomics">
        <title>Genome mining reveals unlocked bioactive potential of marine Gram-negative bacteria.</title>
        <authorList>
            <person name="Machado H."/>
            <person name="Sonnenschein E.C."/>
            <person name="Melchiorsen J."/>
            <person name="Gram L."/>
        </authorList>
    </citation>
    <scope>NUCLEOTIDE SEQUENCE [LARGE SCALE GENOMIC DNA]</scope>
    <source>
        <strain evidence="2 3">S3137</strain>
    </source>
</reference>